<dbReference type="SMART" id="SM00147">
    <property type="entry name" value="RasGEF"/>
    <property type="match status" value="2"/>
</dbReference>
<evidence type="ECO:0000313" key="6">
    <source>
        <dbReference type="EMBL" id="KAJ3442141.1"/>
    </source>
</evidence>
<dbReference type="InterPro" id="IPR036964">
    <property type="entry name" value="RASGEF_cat_dom_sf"/>
</dbReference>
<keyword evidence="1 2" id="KW-0344">Guanine-nucleotide releasing factor</keyword>
<dbReference type="Gene3D" id="1.20.870.10">
    <property type="entry name" value="Son of sevenless (SoS) protein Chain: S domain 1"/>
    <property type="match status" value="2"/>
</dbReference>
<feature type="domain" description="N-terminal Ras-GEF" evidence="5">
    <location>
        <begin position="102"/>
        <end position="234"/>
    </location>
</feature>
<dbReference type="Proteomes" id="UP001146793">
    <property type="component" value="Unassembled WGS sequence"/>
</dbReference>
<protein>
    <submittedName>
        <fullName evidence="6">Guanine nucleotide exchange factor</fullName>
    </submittedName>
</protein>
<feature type="region of interest" description="Disordered" evidence="3">
    <location>
        <begin position="687"/>
        <end position="723"/>
    </location>
</feature>
<dbReference type="Gene3D" id="1.10.840.10">
    <property type="entry name" value="Ras guanine-nucleotide exchange factors catalytic domain"/>
    <property type="match status" value="2"/>
</dbReference>
<dbReference type="GO" id="GO:0007264">
    <property type="term" value="P:small GTPase-mediated signal transduction"/>
    <property type="evidence" value="ECO:0007669"/>
    <property type="project" value="InterPro"/>
</dbReference>
<feature type="compositionally biased region" description="Basic and acidic residues" evidence="3">
    <location>
        <begin position="47"/>
        <end position="64"/>
    </location>
</feature>
<evidence type="ECO:0000313" key="7">
    <source>
        <dbReference type="Proteomes" id="UP001146793"/>
    </source>
</evidence>
<evidence type="ECO:0000256" key="1">
    <source>
        <dbReference type="ARBA" id="ARBA00022658"/>
    </source>
</evidence>
<proteinExistence type="predicted"/>
<feature type="domain" description="Ras-GEF" evidence="4">
    <location>
        <begin position="275"/>
        <end position="520"/>
    </location>
</feature>
<feature type="compositionally biased region" description="Polar residues" evidence="3">
    <location>
        <begin position="713"/>
        <end position="723"/>
    </location>
</feature>
<dbReference type="SUPFAM" id="SSF48366">
    <property type="entry name" value="Ras GEF"/>
    <property type="match status" value="2"/>
</dbReference>
<dbReference type="Pfam" id="PF00617">
    <property type="entry name" value="RasGEF"/>
    <property type="match status" value="2"/>
</dbReference>
<dbReference type="GO" id="GO:0005085">
    <property type="term" value="F:guanyl-nucleotide exchange factor activity"/>
    <property type="evidence" value="ECO:0007669"/>
    <property type="project" value="UniProtKB-KW"/>
</dbReference>
<dbReference type="SMART" id="SM00229">
    <property type="entry name" value="RasGEFN"/>
    <property type="match status" value="1"/>
</dbReference>
<feature type="region of interest" description="Disordered" evidence="3">
    <location>
        <begin position="83"/>
        <end position="104"/>
    </location>
</feature>
<dbReference type="InterPro" id="IPR008937">
    <property type="entry name" value="Ras-like_GEF"/>
</dbReference>
<feature type="compositionally biased region" description="Basic and acidic residues" evidence="3">
    <location>
        <begin position="28"/>
        <end position="39"/>
    </location>
</feature>
<feature type="domain" description="Ras-GEF" evidence="4">
    <location>
        <begin position="906"/>
        <end position="1176"/>
    </location>
</feature>
<gene>
    <name evidence="6" type="ORF">M0812_11871</name>
</gene>
<dbReference type="PROSITE" id="PS50009">
    <property type="entry name" value="RASGEF_CAT"/>
    <property type="match status" value="2"/>
</dbReference>
<dbReference type="CDD" id="cd06224">
    <property type="entry name" value="REM"/>
    <property type="match status" value="1"/>
</dbReference>
<feature type="region of interest" description="Disordered" evidence="3">
    <location>
        <begin position="1054"/>
        <end position="1081"/>
    </location>
</feature>
<feature type="compositionally biased region" description="Low complexity" evidence="3">
    <location>
        <begin position="689"/>
        <end position="712"/>
    </location>
</feature>
<dbReference type="PANTHER" id="PTHR23113:SF99">
    <property type="entry name" value="RASGEF DOMAIN-CONTAINING PROTEIN"/>
    <property type="match status" value="1"/>
</dbReference>
<dbReference type="PANTHER" id="PTHR23113">
    <property type="entry name" value="GUANINE NUCLEOTIDE EXCHANGE FACTOR"/>
    <property type="match status" value="1"/>
</dbReference>
<accession>A0AAV7ZJE0</accession>
<reference evidence="6" key="1">
    <citation type="submission" date="2022-08" db="EMBL/GenBank/DDBJ databases">
        <title>Novel sulphate-reducing endosymbionts in the free-living metamonad Anaeramoeba.</title>
        <authorList>
            <person name="Jerlstrom-Hultqvist J."/>
            <person name="Cepicka I."/>
            <person name="Gallot-Lavallee L."/>
            <person name="Salas-Leiva D."/>
            <person name="Curtis B.A."/>
            <person name="Zahonova K."/>
            <person name="Pipaliya S."/>
            <person name="Dacks J."/>
            <person name="Roger A.J."/>
        </authorList>
    </citation>
    <scope>NUCLEOTIDE SEQUENCE</scope>
    <source>
        <strain evidence="6">Busselton2</strain>
    </source>
</reference>
<dbReference type="PROSITE" id="PS50212">
    <property type="entry name" value="RASGEF_NTER"/>
    <property type="match status" value="2"/>
</dbReference>
<dbReference type="Pfam" id="PF00618">
    <property type="entry name" value="RasGEF_N"/>
    <property type="match status" value="2"/>
</dbReference>
<feature type="domain" description="N-terminal Ras-GEF" evidence="5">
    <location>
        <begin position="724"/>
        <end position="857"/>
    </location>
</feature>
<evidence type="ECO:0000256" key="3">
    <source>
        <dbReference type="SAM" id="MobiDB-lite"/>
    </source>
</evidence>
<feature type="compositionally biased region" description="Low complexity" evidence="3">
    <location>
        <begin position="1061"/>
        <end position="1081"/>
    </location>
</feature>
<evidence type="ECO:0000259" key="5">
    <source>
        <dbReference type="PROSITE" id="PS50212"/>
    </source>
</evidence>
<evidence type="ECO:0000256" key="2">
    <source>
        <dbReference type="PROSITE-ProRule" id="PRU00168"/>
    </source>
</evidence>
<name>A0AAV7ZJE0_9EUKA</name>
<dbReference type="AlphaFoldDB" id="A0AAV7ZJE0"/>
<feature type="region of interest" description="Disordered" evidence="3">
    <location>
        <begin position="20"/>
        <end position="64"/>
    </location>
</feature>
<comment type="caution">
    <text evidence="6">The sequence shown here is derived from an EMBL/GenBank/DDBJ whole genome shotgun (WGS) entry which is preliminary data.</text>
</comment>
<dbReference type="InterPro" id="IPR001895">
    <property type="entry name" value="RASGEF_cat_dom"/>
</dbReference>
<evidence type="ECO:0000259" key="4">
    <source>
        <dbReference type="PROSITE" id="PS50009"/>
    </source>
</evidence>
<dbReference type="InterPro" id="IPR023578">
    <property type="entry name" value="Ras_GEF_dom_sf"/>
</dbReference>
<organism evidence="6 7">
    <name type="scientific">Anaeramoeba flamelloides</name>
    <dbReference type="NCBI Taxonomy" id="1746091"/>
    <lineage>
        <taxon>Eukaryota</taxon>
        <taxon>Metamonada</taxon>
        <taxon>Anaeramoebidae</taxon>
        <taxon>Anaeramoeba</taxon>
    </lineage>
</organism>
<dbReference type="EMBL" id="JANTQA010000026">
    <property type="protein sequence ID" value="KAJ3442141.1"/>
    <property type="molecule type" value="Genomic_DNA"/>
</dbReference>
<dbReference type="InterPro" id="IPR000651">
    <property type="entry name" value="Ras-like_Gua-exchang_fac_N"/>
</dbReference>
<sequence length="1177" mass="139144">MNKSRTLPRLFEKIKRYEKTNRNLKSLFRREDKSAKGNENENENENENVKEKEKKTKNKNEIDKPQIEKNKYSLYLQNLVNSEETRKRKDHSNTQVTSNQEGIPKHTKANLETLLKEIVTKCSYDPELMKTFLLVYPCFCSVPDIFKILTKYFNFKQESQSKAIKKRYRELKLIPLRFSILFFVQMWVRFQNKDFSRETNKQSNEVIGRFLENNLSLIQPTKTRTLQIQINKGIVSSQERFLNSSLQEGNILNAPQPILPQSLVKKKKLKFDEISPIEMSRQLTLIDQELVRKVTPHSFYPFEYIDKQKVKQRDVHLYNYLMNFETTRNMIAQSILDIKKKKNRLKRIGFWIEVMLNLIKVNNFNTLFALMSGLQIDSITRLDETWSGLSGQLKREIDNIKVLVSPMNNYRKYRQTVKKCKPPYILFFDLIIYDLQLIDYQNKDFADPETIKGKETTEKESALINYDKFIKISAILKNFQLLKNYPFAFQKIPQIQNYLSNIQIVSEEELMERSINQLEKTSKNRSYSLLYCQNDNYFDSKAKSLLKSNVMKLIELNQRNTDTFEKELEELNYYHCWSINLRKKISRSNYILNDDIEEEKIFLKSFEILNQTDDYIIYSDLQPLDNLSTLKTNSFNSSSSMDTTDSYSLYSAHSYSSYSLNSSNSSATLITNSQSFSNLNTFAKSTRLTNTQSNTNTKNNTNTASGNSNHSSKQSTKVNNKSNNNPIIVGGTLEWIVSYICDYKKSDPDFLKLFLFTYPTFATPIAVYKLLKRQYLISPPKGLTEKQNQIFTNKILKSIKFKVFNFINHWMNYQSIDFQLNATFSKKMEKFIENIIKKDETMKRSGLMLEKKLKQIVLGFSSNFQIKTNPNLYRSKSSTSCLINNRPKPILSKNLNLNNFQFFDLDPVEFSRQITLVEFTLYKSIHPNEFLNQSWTNQEKRDVIAPNLMKFIRYFKGTTLWITNLILSQEKLSERINCLKSFLKIADKCLEYRNFNTAYQIYVTLNTPVIYRLRKTWDGLSNGHKKFWIYLNKFMKKNDLLDNINKSLAHTKNDRNHSHFHSQNNNSHHQNNNNNNNNNFSLHKPTLPNICSYFYEFISIDEIHNDFLYSNSSNKKLINFEKRRKIFFIINQIKKFQENSFGFKKIRQISKWILKNAFTPYKEENFFKQSLKIEPKK</sequence>